<sequence>MLADGDRQTAVPALVSEACGIVLELGPGIGSQLPRYDTSKITKIYGVEPNVDLHKSLRENIKTSGLIDVYEIIPCGVEDVVELKKHGIVLGNIDTILSVQVLCSVPDPNEMLRRLYALLRPGGQLIVYEHVKSKDLISSMVQNVYNVFWPFFIGNCHLNRTTQHSIMQAGDWRRIELTSPTSEDAWLVFPRIYGRLWKRL</sequence>
<evidence type="ECO:0000313" key="1">
    <source>
        <dbReference type="EMBL" id="CAF9920549.1"/>
    </source>
</evidence>
<dbReference type="AlphaFoldDB" id="A0A8H3FBG8"/>
<evidence type="ECO:0000313" key="2">
    <source>
        <dbReference type="Proteomes" id="UP000664534"/>
    </source>
</evidence>
<organism evidence="1 2">
    <name type="scientific">Imshaugia aleurites</name>
    <dbReference type="NCBI Taxonomy" id="172621"/>
    <lineage>
        <taxon>Eukaryota</taxon>
        <taxon>Fungi</taxon>
        <taxon>Dikarya</taxon>
        <taxon>Ascomycota</taxon>
        <taxon>Pezizomycotina</taxon>
        <taxon>Lecanoromycetes</taxon>
        <taxon>OSLEUM clade</taxon>
        <taxon>Lecanoromycetidae</taxon>
        <taxon>Lecanorales</taxon>
        <taxon>Lecanorineae</taxon>
        <taxon>Parmeliaceae</taxon>
        <taxon>Imshaugia</taxon>
    </lineage>
</organism>
<accession>A0A8H3FBG8</accession>
<dbReference type="Proteomes" id="UP000664534">
    <property type="component" value="Unassembled WGS sequence"/>
</dbReference>
<dbReference type="Gene3D" id="3.40.50.150">
    <property type="entry name" value="Vaccinia Virus protein VP39"/>
    <property type="match status" value="1"/>
</dbReference>
<dbReference type="OrthoDB" id="540004at2759"/>
<proteinExistence type="predicted"/>
<protein>
    <submittedName>
        <fullName evidence="1">Uncharacterized protein</fullName>
    </submittedName>
</protein>
<dbReference type="EMBL" id="CAJPDT010000025">
    <property type="protein sequence ID" value="CAF9920549.1"/>
    <property type="molecule type" value="Genomic_DNA"/>
</dbReference>
<dbReference type="PANTHER" id="PTHR45036">
    <property type="entry name" value="METHYLTRANSFERASE LIKE 7B"/>
    <property type="match status" value="1"/>
</dbReference>
<comment type="caution">
    <text evidence="1">The sequence shown here is derived from an EMBL/GenBank/DDBJ whole genome shotgun (WGS) entry which is preliminary data.</text>
</comment>
<name>A0A8H3FBG8_9LECA</name>
<dbReference type="SUPFAM" id="SSF53335">
    <property type="entry name" value="S-adenosyl-L-methionine-dependent methyltransferases"/>
    <property type="match status" value="1"/>
</dbReference>
<dbReference type="InterPro" id="IPR029063">
    <property type="entry name" value="SAM-dependent_MTases_sf"/>
</dbReference>
<dbReference type="CDD" id="cd02440">
    <property type="entry name" value="AdoMet_MTases"/>
    <property type="match status" value="1"/>
</dbReference>
<keyword evidence="2" id="KW-1185">Reference proteome</keyword>
<dbReference type="PANTHER" id="PTHR45036:SF1">
    <property type="entry name" value="METHYLTRANSFERASE LIKE 7A"/>
    <property type="match status" value="1"/>
</dbReference>
<reference evidence="1" key="1">
    <citation type="submission" date="2021-03" db="EMBL/GenBank/DDBJ databases">
        <authorList>
            <person name="Tagirdzhanova G."/>
        </authorList>
    </citation>
    <scope>NUCLEOTIDE SEQUENCE</scope>
</reference>
<dbReference type="InterPro" id="IPR052356">
    <property type="entry name" value="Thiol_S-MT"/>
</dbReference>
<gene>
    <name evidence="1" type="ORF">IMSHALPRED_004959</name>
</gene>
<dbReference type="Pfam" id="PF13489">
    <property type="entry name" value="Methyltransf_23"/>
    <property type="match status" value="1"/>
</dbReference>